<reference evidence="3 4" key="1">
    <citation type="submission" date="2020-01" db="EMBL/GenBank/DDBJ databases">
        <authorList>
            <person name="Kim M.K."/>
        </authorList>
    </citation>
    <scope>NUCLEOTIDE SEQUENCE [LARGE SCALE GENOMIC DNA]</scope>
    <source>
        <strain evidence="3 4">172606-1</strain>
    </source>
</reference>
<dbReference type="Proteomes" id="UP000480178">
    <property type="component" value="Chromosome"/>
</dbReference>
<gene>
    <name evidence="3" type="ORF">GXP67_12295</name>
</gene>
<dbReference type="RefSeq" id="WP_162443390.1">
    <property type="nucleotide sequence ID" value="NZ_CP048222.1"/>
</dbReference>
<evidence type="ECO:0000256" key="1">
    <source>
        <dbReference type="SAM" id="Phobius"/>
    </source>
</evidence>
<dbReference type="SUPFAM" id="SSF103481">
    <property type="entry name" value="Multidrug resistance efflux transporter EmrE"/>
    <property type="match status" value="1"/>
</dbReference>
<dbReference type="InterPro" id="IPR000620">
    <property type="entry name" value="EamA_dom"/>
</dbReference>
<dbReference type="InterPro" id="IPR037185">
    <property type="entry name" value="EmrE-like"/>
</dbReference>
<keyword evidence="1" id="KW-0812">Transmembrane</keyword>
<dbReference type="KEGG" id="rhoz:GXP67_12295"/>
<feature type="domain" description="EamA" evidence="2">
    <location>
        <begin position="1"/>
        <end position="136"/>
    </location>
</feature>
<protein>
    <submittedName>
        <fullName evidence="3">EamA family transporter</fullName>
    </submittedName>
</protein>
<keyword evidence="1" id="KW-1133">Transmembrane helix</keyword>
<keyword evidence="4" id="KW-1185">Reference proteome</keyword>
<sequence>MWIVFALLAALSAAIVVILSKVGIKNLDSSLGFAIQSLPILLVSWSVVIFQGNLADVTRLEKRTWIYLIIAGILTCVSSLLTFRALKLGNASQVSPLERISLVFVIILSIIFLKERVNWQIILGAVLMAAGAILITLAGSATK</sequence>
<keyword evidence="1" id="KW-0472">Membrane</keyword>
<feature type="transmembrane region" description="Helical" evidence="1">
    <location>
        <begin position="30"/>
        <end position="52"/>
    </location>
</feature>
<evidence type="ECO:0000313" key="3">
    <source>
        <dbReference type="EMBL" id="QHT67358.1"/>
    </source>
</evidence>
<feature type="transmembrane region" description="Helical" evidence="1">
    <location>
        <begin position="64"/>
        <end position="85"/>
    </location>
</feature>
<accession>A0A6C0GH86</accession>
<evidence type="ECO:0000313" key="4">
    <source>
        <dbReference type="Proteomes" id="UP000480178"/>
    </source>
</evidence>
<dbReference type="EMBL" id="CP048222">
    <property type="protein sequence ID" value="QHT67358.1"/>
    <property type="molecule type" value="Genomic_DNA"/>
</dbReference>
<dbReference type="Pfam" id="PF00892">
    <property type="entry name" value="EamA"/>
    <property type="match status" value="1"/>
</dbReference>
<feature type="transmembrane region" description="Helical" evidence="1">
    <location>
        <begin position="121"/>
        <end position="141"/>
    </location>
</feature>
<dbReference type="GO" id="GO:0016020">
    <property type="term" value="C:membrane"/>
    <property type="evidence" value="ECO:0007669"/>
    <property type="project" value="InterPro"/>
</dbReference>
<dbReference type="Gene3D" id="1.10.3730.20">
    <property type="match status" value="1"/>
</dbReference>
<dbReference type="AlphaFoldDB" id="A0A6C0GH86"/>
<name>A0A6C0GH86_9BACT</name>
<proteinExistence type="predicted"/>
<feature type="transmembrane region" description="Helical" evidence="1">
    <location>
        <begin position="97"/>
        <end position="114"/>
    </location>
</feature>
<organism evidence="3 4">
    <name type="scientific">Rhodocytophaga rosea</name>
    <dbReference type="NCBI Taxonomy" id="2704465"/>
    <lineage>
        <taxon>Bacteria</taxon>
        <taxon>Pseudomonadati</taxon>
        <taxon>Bacteroidota</taxon>
        <taxon>Cytophagia</taxon>
        <taxon>Cytophagales</taxon>
        <taxon>Rhodocytophagaceae</taxon>
        <taxon>Rhodocytophaga</taxon>
    </lineage>
</organism>
<evidence type="ECO:0000259" key="2">
    <source>
        <dbReference type="Pfam" id="PF00892"/>
    </source>
</evidence>